<protein>
    <submittedName>
        <fullName evidence="1">Uncharacterized protein</fullName>
    </submittedName>
</protein>
<dbReference type="AlphaFoldDB" id="U4T2K5"/>
<dbReference type="PATRIC" id="fig|1354303.4.peg.1941"/>
<proteinExistence type="predicted"/>
<organism evidence="1 2">
    <name type="scientific">Psychrobacter aquaticus CMS 56</name>
    <dbReference type="NCBI Taxonomy" id="1354303"/>
    <lineage>
        <taxon>Bacteria</taxon>
        <taxon>Pseudomonadati</taxon>
        <taxon>Pseudomonadota</taxon>
        <taxon>Gammaproteobacteria</taxon>
        <taxon>Moraxellales</taxon>
        <taxon>Moraxellaceae</taxon>
        <taxon>Psychrobacter</taxon>
    </lineage>
</organism>
<sequence>MDNGNVNQTKNPVKCVLANIAHFTRIFTASCALNHLN</sequence>
<name>U4T2K5_9GAMM</name>
<gene>
    <name evidence="1" type="ORF">M917_1975</name>
</gene>
<dbReference type="Proteomes" id="UP000016761">
    <property type="component" value="Unassembled WGS sequence"/>
</dbReference>
<accession>U4T2K5</accession>
<dbReference type="EMBL" id="AUSW01000033">
    <property type="protein sequence ID" value="ERL55242.1"/>
    <property type="molecule type" value="Genomic_DNA"/>
</dbReference>
<keyword evidence="2" id="KW-1185">Reference proteome</keyword>
<evidence type="ECO:0000313" key="2">
    <source>
        <dbReference type="Proteomes" id="UP000016761"/>
    </source>
</evidence>
<evidence type="ECO:0000313" key="1">
    <source>
        <dbReference type="EMBL" id="ERL55242.1"/>
    </source>
</evidence>
<reference evidence="1 2" key="1">
    <citation type="journal article" date="2013" name="Genome Announc.">
        <title>Draft Genome Sequence of Psychrobacter aquaticus Strain CMS 56T, Isolated from a Cyanobacterial Mat Sample Collected from Water Bodies in the McMurdo Dry Valley Region of Antarctica.</title>
        <authorList>
            <person name="Reddy G.S."/>
            <person name="Ara S."/>
            <person name="Singh A."/>
            <person name="Kumar Pinnaka A."/>
            <person name="Shivaji S."/>
        </authorList>
    </citation>
    <scope>NUCLEOTIDE SEQUENCE [LARGE SCALE GENOMIC DNA]</scope>
    <source>
        <strain evidence="1 2">CMS 56</strain>
    </source>
</reference>
<comment type="caution">
    <text evidence="1">The sequence shown here is derived from an EMBL/GenBank/DDBJ whole genome shotgun (WGS) entry which is preliminary data.</text>
</comment>